<feature type="region of interest" description="Disordered" evidence="2">
    <location>
        <begin position="259"/>
        <end position="279"/>
    </location>
</feature>
<evidence type="ECO:0000256" key="1">
    <source>
        <dbReference type="PROSITE-ProRule" id="PRU00221"/>
    </source>
</evidence>
<protein>
    <recommendedName>
        <fullName evidence="4">Anaphase-promoting complex subunit 4 WD40 domain-containing protein</fullName>
    </recommendedName>
</protein>
<dbReference type="PANTHER" id="PTHR22874">
    <property type="entry name" value="ACTIVATING MOLECULE IN BECN1-REGULATED AUTOPHAGY PROTEIN 1"/>
    <property type="match status" value="1"/>
</dbReference>
<accession>A0A7R9YAF4</accession>
<proteinExistence type="predicted"/>
<feature type="repeat" description="WD" evidence="1">
    <location>
        <begin position="171"/>
        <end position="213"/>
    </location>
</feature>
<dbReference type="SMART" id="SM00320">
    <property type="entry name" value="WD40"/>
    <property type="match status" value="5"/>
</dbReference>
<dbReference type="GO" id="GO:0000423">
    <property type="term" value="P:mitophagy"/>
    <property type="evidence" value="ECO:0007669"/>
    <property type="project" value="TreeGrafter"/>
</dbReference>
<reference evidence="3" key="1">
    <citation type="submission" date="2021-01" db="EMBL/GenBank/DDBJ databases">
        <authorList>
            <person name="Corre E."/>
            <person name="Pelletier E."/>
            <person name="Niang G."/>
            <person name="Scheremetjew M."/>
            <person name="Finn R."/>
            <person name="Kale V."/>
            <person name="Holt S."/>
            <person name="Cochrane G."/>
            <person name="Meng A."/>
            <person name="Brown T."/>
            <person name="Cohen L."/>
        </authorList>
    </citation>
    <scope>NUCLEOTIDE SEQUENCE</scope>
    <source>
        <strain evidence="3">CCMP2078</strain>
    </source>
</reference>
<dbReference type="InterPro" id="IPR052596">
    <property type="entry name" value="AMBRA1_autophagy"/>
</dbReference>
<sequence length="538" mass="58058">MRKIGVKRRLQRKRPPTISASDALAFPRDTGTDVDANILPFAGMATSCFPGARGIAPMELVPPLPRAGVPHQDGASSSRCYRETSSILRILKDRATTPQGGYIHAPALALWAEECSVQTSLASQRYIDLPPNTKSTIAIAFSHDGSMFASTHGDHTVKVFETISLREINVLVGHSRTPWTVKYHPSDASVLASGCLGHEVRVWNSHTGSCIAYMEVDGSVMSLAFHPDGDVLAIASGRRETALLGKLDLWEYKRSSQRSFNSPGSISGPDGEPQLPSSAPLQTTLLDHRYGLRCVRFSPAGDSLVVALANCNPFQATYPTYELALWSYDRNTPLSKQLPPRSLVGQAHLYSDGGLDVSPCGRHLITCAPPNALAGSAGENRAQLILVSFETGEVVKSAPLDNLFKDEHTAMARSGDHSPSAVAAADRLARRGPHPKGVTSVKFSPTQGLALLGYGVREEHAHERVLDMPHVVAAVFRLSDMSVISLFTSLTDDVNVARFVPFSGLGCIYGSKQGDICVISPGHHAQDSPARRARRRHR</sequence>
<dbReference type="AlphaFoldDB" id="A0A7R9YAF4"/>
<evidence type="ECO:0000256" key="2">
    <source>
        <dbReference type="SAM" id="MobiDB-lite"/>
    </source>
</evidence>
<organism evidence="3">
    <name type="scientific">Pinguiococcus pyrenoidosus</name>
    <dbReference type="NCBI Taxonomy" id="172671"/>
    <lineage>
        <taxon>Eukaryota</taxon>
        <taxon>Sar</taxon>
        <taxon>Stramenopiles</taxon>
        <taxon>Ochrophyta</taxon>
        <taxon>Pinguiophyceae</taxon>
        <taxon>Pinguiochrysidales</taxon>
        <taxon>Pinguiochrysidaceae</taxon>
        <taxon>Pinguiococcus</taxon>
    </lineage>
</organism>
<dbReference type="GO" id="GO:0080008">
    <property type="term" value="C:Cul4-RING E3 ubiquitin ligase complex"/>
    <property type="evidence" value="ECO:0007669"/>
    <property type="project" value="TreeGrafter"/>
</dbReference>
<dbReference type="GO" id="GO:0000045">
    <property type="term" value="P:autophagosome assembly"/>
    <property type="evidence" value="ECO:0007669"/>
    <property type="project" value="TreeGrafter"/>
</dbReference>
<dbReference type="PROSITE" id="PS50082">
    <property type="entry name" value="WD_REPEATS_2"/>
    <property type="match status" value="1"/>
</dbReference>
<feature type="compositionally biased region" description="Basic residues" evidence="2">
    <location>
        <begin position="1"/>
        <end position="15"/>
    </location>
</feature>
<dbReference type="Pfam" id="PF00400">
    <property type="entry name" value="WD40"/>
    <property type="match status" value="3"/>
</dbReference>
<evidence type="ECO:0000313" key="3">
    <source>
        <dbReference type="EMBL" id="CAD8254409.1"/>
    </source>
</evidence>
<dbReference type="SUPFAM" id="SSF50978">
    <property type="entry name" value="WD40 repeat-like"/>
    <property type="match status" value="1"/>
</dbReference>
<keyword evidence="1" id="KW-0853">WD repeat</keyword>
<name>A0A7R9YAF4_9STRA</name>
<dbReference type="InterPro" id="IPR015943">
    <property type="entry name" value="WD40/YVTN_repeat-like_dom_sf"/>
</dbReference>
<dbReference type="PANTHER" id="PTHR22874:SF1">
    <property type="entry name" value="ACTIVATING MOLECULE IN BECN1-REGULATED AUTOPHAGY PROTEIN 1"/>
    <property type="match status" value="1"/>
</dbReference>
<dbReference type="GO" id="GO:1990756">
    <property type="term" value="F:ubiquitin-like ligase-substrate adaptor activity"/>
    <property type="evidence" value="ECO:0007669"/>
    <property type="project" value="TreeGrafter"/>
</dbReference>
<evidence type="ECO:0008006" key="4">
    <source>
        <dbReference type="Google" id="ProtNLM"/>
    </source>
</evidence>
<dbReference type="InterPro" id="IPR001680">
    <property type="entry name" value="WD40_rpt"/>
</dbReference>
<gene>
    <name evidence="3" type="ORF">PPYR1160_LOCUS3901</name>
</gene>
<feature type="region of interest" description="Disordered" evidence="2">
    <location>
        <begin position="1"/>
        <end position="24"/>
    </location>
</feature>
<dbReference type="Gene3D" id="2.130.10.10">
    <property type="entry name" value="YVTN repeat-like/Quinoprotein amine dehydrogenase"/>
    <property type="match status" value="2"/>
</dbReference>
<dbReference type="EMBL" id="HBEA01005101">
    <property type="protein sequence ID" value="CAD8254409.1"/>
    <property type="molecule type" value="Transcribed_RNA"/>
</dbReference>
<dbReference type="InterPro" id="IPR036322">
    <property type="entry name" value="WD40_repeat_dom_sf"/>
</dbReference>